<organism evidence="2 3">
    <name type="scientific">Heyndrickxia acidicola</name>
    <dbReference type="NCBI Taxonomy" id="209389"/>
    <lineage>
        <taxon>Bacteria</taxon>
        <taxon>Bacillati</taxon>
        <taxon>Bacillota</taxon>
        <taxon>Bacilli</taxon>
        <taxon>Bacillales</taxon>
        <taxon>Bacillaceae</taxon>
        <taxon>Heyndrickxia</taxon>
    </lineage>
</organism>
<proteinExistence type="predicted"/>
<evidence type="ECO:0000259" key="1">
    <source>
        <dbReference type="PROSITE" id="PS50206"/>
    </source>
</evidence>
<dbReference type="RefSeq" id="WP_066270010.1">
    <property type="nucleotide sequence ID" value="NZ_JARMAB010000011.1"/>
</dbReference>
<sequence length="104" mass="11747">MLTFQVISTEELKNKLAKGEKLNLIDVREEDEVAEGMIPEAKHIPMGEIPASLDQFNKDEEYIFICRSSGRSGRVCEYMSSQGFKVTNMTGGMLEWTGETKPKK</sequence>
<dbReference type="PANTHER" id="PTHR43031:SF17">
    <property type="entry name" value="SULFURTRANSFERASE YTWF-RELATED"/>
    <property type="match status" value="1"/>
</dbReference>
<dbReference type="EMBL" id="JARMAB010000011">
    <property type="protein sequence ID" value="MED1203131.1"/>
    <property type="molecule type" value="Genomic_DNA"/>
</dbReference>
<dbReference type="SMART" id="SM00450">
    <property type="entry name" value="RHOD"/>
    <property type="match status" value="1"/>
</dbReference>
<dbReference type="InterPro" id="IPR050229">
    <property type="entry name" value="GlpE_sulfurtransferase"/>
</dbReference>
<evidence type="ECO:0000313" key="2">
    <source>
        <dbReference type="EMBL" id="MED1203131.1"/>
    </source>
</evidence>
<reference evidence="2 3" key="1">
    <citation type="submission" date="2023-03" db="EMBL/GenBank/DDBJ databases">
        <title>Bacillus Genome Sequencing.</title>
        <authorList>
            <person name="Dunlap C."/>
        </authorList>
    </citation>
    <scope>NUCLEOTIDE SEQUENCE [LARGE SCALE GENOMIC DNA]</scope>
    <source>
        <strain evidence="2 3">B-23453</strain>
    </source>
</reference>
<accession>A0ABU6MER5</accession>
<comment type="caution">
    <text evidence="2">The sequence shown here is derived from an EMBL/GenBank/DDBJ whole genome shotgun (WGS) entry which is preliminary data.</text>
</comment>
<dbReference type="PANTHER" id="PTHR43031">
    <property type="entry name" value="FAD-DEPENDENT OXIDOREDUCTASE"/>
    <property type="match status" value="1"/>
</dbReference>
<dbReference type="InterPro" id="IPR001763">
    <property type="entry name" value="Rhodanese-like_dom"/>
</dbReference>
<gene>
    <name evidence="2" type="ORF">P4T90_08570</name>
</gene>
<dbReference type="CDD" id="cd00158">
    <property type="entry name" value="RHOD"/>
    <property type="match status" value="1"/>
</dbReference>
<dbReference type="SUPFAM" id="SSF52821">
    <property type="entry name" value="Rhodanese/Cell cycle control phosphatase"/>
    <property type="match status" value="1"/>
</dbReference>
<feature type="domain" description="Rhodanese" evidence="1">
    <location>
        <begin position="18"/>
        <end position="101"/>
    </location>
</feature>
<dbReference type="Gene3D" id="3.40.250.10">
    <property type="entry name" value="Rhodanese-like domain"/>
    <property type="match status" value="1"/>
</dbReference>
<protein>
    <submittedName>
        <fullName evidence="2">Rhodanese-like domain-containing protein</fullName>
    </submittedName>
</protein>
<dbReference type="InterPro" id="IPR036873">
    <property type="entry name" value="Rhodanese-like_dom_sf"/>
</dbReference>
<keyword evidence="3" id="KW-1185">Reference proteome</keyword>
<name>A0ABU6MER5_9BACI</name>
<dbReference type="Pfam" id="PF00581">
    <property type="entry name" value="Rhodanese"/>
    <property type="match status" value="1"/>
</dbReference>
<dbReference type="PROSITE" id="PS50206">
    <property type="entry name" value="RHODANESE_3"/>
    <property type="match status" value="1"/>
</dbReference>
<dbReference type="Proteomes" id="UP001341444">
    <property type="component" value="Unassembled WGS sequence"/>
</dbReference>
<evidence type="ECO:0000313" key="3">
    <source>
        <dbReference type="Proteomes" id="UP001341444"/>
    </source>
</evidence>